<dbReference type="HOGENOM" id="CLU_457295_0_0_1"/>
<dbReference type="Pfam" id="PF10325">
    <property type="entry name" value="7TM_GPCR_Srz"/>
    <property type="match status" value="1"/>
</dbReference>
<proteinExistence type="predicted"/>
<evidence type="ECO:0000256" key="1">
    <source>
        <dbReference type="SAM" id="Phobius"/>
    </source>
</evidence>
<feature type="transmembrane region" description="Helical" evidence="1">
    <location>
        <begin position="94"/>
        <end position="115"/>
    </location>
</feature>
<feature type="transmembrane region" description="Helical" evidence="1">
    <location>
        <begin position="280"/>
        <end position="298"/>
    </location>
</feature>
<keyword evidence="1" id="KW-0472">Membrane</keyword>
<feature type="transmembrane region" description="Helical" evidence="1">
    <location>
        <begin position="249"/>
        <end position="268"/>
    </location>
</feature>
<feature type="transmembrane region" description="Helical" evidence="1">
    <location>
        <begin position="49"/>
        <end position="74"/>
    </location>
</feature>
<gene>
    <name evidence="2" type="ORF">CRE_05080</name>
</gene>
<feature type="transmembrane region" description="Helical" evidence="1">
    <location>
        <begin position="195"/>
        <end position="217"/>
    </location>
</feature>
<organism evidence="3">
    <name type="scientific">Caenorhabditis remanei</name>
    <name type="common">Caenorhabditis vulgaris</name>
    <dbReference type="NCBI Taxonomy" id="31234"/>
    <lineage>
        <taxon>Eukaryota</taxon>
        <taxon>Metazoa</taxon>
        <taxon>Ecdysozoa</taxon>
        <taxon>Nematoda</taxon>
        <taxon>Chromadorea</taxon>
        <taxon>Rhabditida</taxon>
        <taxon>Rhabditina</taxon>
        <taxon>Rhabditomorpha</taxon>
        <taxon>Rhabditoidea</taxon>
        <taxon>Rhabditidae</taxon>
        <taxon>Peloderinae</taxon>
        <taxon>Caenorhabditis</taxon>
    </lineage>
</organism>
<feature type="transmembrane region" description="Helical" evidence="1">
    <location>
        <begin position="16"/>
        <end position="37"/>
    </location>
</feature>
<dbReference type="Proteomes" id="UP000008281">
    <property type="component" value="Unassembled WGS sequence"/>
</dbReference>
<protein>
    <recommendedName>
        <fullName evidence="4">Serpentine Receptor, class H</fullName>
    </recommendedName>
</protein>
<keyword evidence="1" id="KW-0812">Transmembrane</keyword>
<feature type="transmembrane region" description="Helical" evidence="1">
    <location>
        <begin position="342"/>
        <end position="364"/>
    </location>
</feature>
<feature type="transmembrane region" description="Helical" evidence="1">
    <location>
        <begin position="434"/>
        <end position="457"/>
    </location>
</feature>
<dbReference type="PANTHER" id="PTHR31720">
    <property type="entry name" value="SERPENTINE RECEPTOR, CLASS Z-RELATED"/>
    <property type="match status" value="1"/>
</dbReference>
<dbReference type="InParanoid" id="E3MZ32"/>
<dbReference type="EMBL" id="DS268499">
    <property type="protein sequence ID" value="EFP12818.1"/>
    <property type="molecule type" value="Genomic_DNA"/>
</dbReference>
<sequence>MNMEVSYISSPEFYSLALYILGSISLPIHLFGAYCILCQTPDTMKRVKWVMFNLHAWSCSLDILLGLLGQPFIVPPVFGGAPMGLLHLLNVDPGIMVYMMVTLILMVSISTGAIFENRFYLLFVEKTWWRFARYPYYIINVALAFLYYVPTMIGIPDQTEAREWIFRKHPEVRRFDSPEHPIFVVAYDSVARDWIGIRMIVSTCIVGIESLTFFFLLRFKMKNATKLMTMSDKTLAAHRAFMKAIHMQIAIPACIIATPQILIIFIGYLNLNTPEMNSVAYMMMSIHGASATLIMLYCHHPYREFCKELLRGRLRVFNRWTPFVSVTSHSEVIIVYTVIKHFFNATCLFYALTTFCVTYIYIQYNGSKAENDYTLNTLNSLPGIIVICFFFVGSFFLVIFIQAHSFIISLLAIQRFIIFYYPQFERIAKASGKEITIVIYMVYNCFFAINIILLAWYGHQLWYKYYNDWPEILFLIFYALHNLFLFASAALYIPIMISVRKLTRISSSVANMPHKYILYQTLFIIVFKSQQTECINVAEKYKYTRINPFDDVKTNSKIKSGSICESERRIIKCISMRNCQVISTNIYVGSTSITVTV</sequence>
<dbReference type="InterPro" id="IPR018817">
    <property type="entry name" value="7TM_GPCR_serpentine_rcpt_Srz"/>
</dbReference>
<dbReference type="Pfam" id="PF10318">
    <property type="entry name" value="7TM_GPCR_Srh"/>
    <property type="match status" value="1"/>
</dbReference>
<feature type="transmembrane region" description="Helical" evidence="1">
    <location>
        <begin position="472"/>
        <end position="495"/>
    </location>
</feature>
<dbReference type="eggNOG" id="ENOG502TFWQ">
    <property type="taxonomic scope" value="Eukaryota"/>
</dbReference>
<feature type="transmembrane region" description="Helical" evidence="1">
    <location>
        <begin position="384"/>
        <end position="413"/>
    </location>
</feature>
<evidence type="ECO:0000313" key="2">
    <source>
        <dbReference type="EMBL" id="EFP12818.1"/>
    </source>
</evidence>
<name>E3MZ32_CAERE</name>
<dbReference type="AlphaFoldDB" id="E3MZ32"/>
<keyword evidence="1" id="KW-1133">Transmembrane helix</keyword>
<dbReference type="OrthoDB" id="5795926at2759"/>
<keyword evidence="3" id="KW-1185">Reference proteome</keyword>
<feature type="transmembrane region" description="Helical" evidence="1">
    <location>
        <begin position="136"/>
        <end position="155"/>
    </location>
</feature>
<dbReference type="InterPro" id="IPR019422">
    <property type="entry name" value="7TM_GPCR_serpentine_rcpt_Srh"/>
</dbReference>
<accession>E3MZ32</accession>
<dbReference type="PANTHER" id="PTHR31720:SF12">
    <property type="entry name" value="SERPENTINE RECEPTOR, CLASS T-RELATED"/>
    <property type="match status" value="1"/>
</dbReference>
<reference evidence="2" key="1">
    <citation type="submission" date="2007-07" db="EMBL/GenBank/DDBJ databases">
        <title>PCAP assembly of the Caenorhabditis remanei genome.</title>
        <authorList>
            <consortium name="The Caenorhabditis remanei Sequencing Consortium"/>
            <person name="Wilson R.K."/>
        </authorList>
    </citation>
    <scope>NUCLEOTIDE SEQUENCE [LARGE SCALE GENOMIC DNA]</scope>
    <source>
        <strain evidence="2">PB4641</strain>
    </source>
</reference>
<evidence type="ECO:0008006" key="4">
    <source>
        <dbReference type="Google" id="ProtNLM"/>
    </source>
</evidence>
<evidence type="ECO:0000313" key="3">
    <source>
        <dbReference type="Proteomes" id="UP000008281"/>
    </source>
</evidence>